<evidence type="ECO:0000313" key="3">
    <source>
        <dbReference type="RefSeq" id="XP_002135326.3"/>
    </source>
</evidence>
<dbReference type="Pfam" id="PF15918">
    <property type="entry name" value="DUF4744"/>
    <property type="match status" value="1"/>
</dbReference>
<dbReference type="AlphaFoldDB" id="A0A6I8V146"/>
<keyword evidence="2" id="KW-1185">Reference proteome</keyword>
<dbReference type="InterPro" id="IPR031806">
    <property type="entry name" value="DUF4744"/>
</dbReference>
<protein>
    <recommendedName>
        <fullName evidence="1">DUF4744 domain-containing protein</fullName>
    </recommendedName>
</protein>
<sequence length="139" mass="15700">MSCCVWESPSIFLVLNAIGPATYHSGTSELSGFDPRIFDSGIRLTPRHHEPAMTVIHTPSNQILGFSFKTHGVLSKHYRDAFEADRGLFQPDRIVTQQNRTAPFPRSEPNKSSSSFDLAIDNYLKDFGYGNQDRNYVDF</sequence>
<feature type="domain" description="DUF4744" evidence="1">
    <location>
        <begin position="92"/>
        <end position="139"/>
    </location>
</feature>
<dbReference type="Proteomes" id="UP000001819">
    <property type="component" value="Chromosome X"/>
</dbReference>
<reference evidence="3" key="1">
    <citation type="submission" date="2025-08" db="UniProtKB">
        <authorList>
            <consortium name="RefSeq"/>
        </authorList>
    </citation>
    <scope>IDENTIFICATION</scope>
    <source>
        <strain evidence="3">MV-25-SWS-2005</strain>
        <tissue evidence="3">Whole body</tissue>
    </source>
</reference>
<dbReference type="InParanoid" id="A0A6I8V146"/>
<gene>
    <name evidence="3" type="primary">LOC6899958</name>
</gene>
<dbReference type="KEGG" id="dpo:6899958"/>
<proteinExistence type="predicted"/>
<organism evidence="2 3">
    <name type="scientific">Drosophila pseudoobscura pseudoobscura</name>
    <name type="common">Fruit fly</name>
    <dbReference type="NCBI Taxonomy" id="46245"/>
    <lineage>
        <taxon>Eukaryota</taxon>
        <taxon>Metazoa</taxon>
        <taxon>Ecdysozoa</taxon>
        <taxon>Arthropoda</taxon>
        <taxon>Hexapoda</taxon>
        <taxon>Insecta</taxon>
        <taxon>Pterygota</taxon>
        <taxon>Neoptera</taxon>
        <taxon>Endopterygota</taxon>
        <taxon>Diptera</taxon>
        <taxon>Brachycera</taxon>
        <taxon>Muscomorpha</taxon>
        <taxon>Ephydroidea</taxon>
        <taxon>Drosophilidae</taxon>
        <taxon>Drosophila</taxon>
        <taxon>Sophophora</taxon>
    </lineage>
</organism>
<evidence type="ECO:0000259" key="1">
    <source>
        <dbReference type="Pfam" id="PF15918"/>
    </source>
</evidence>
<name>A0A6I8V146_DROPS</name>
<accession>A0A6I8V146</accession>
<evidence type="ECO:0000313" key="2">
    <source>
        <dbReference type="Proteomes" id="UP000001819"/>
    </source>
</evidence>
<dbReference type="RefSeq" id="XP_002135326.3">
    <property type="nucleotide sequence ID" value="XM_002135290.3"/>
</dbReference>